<accession>A0A418YCY0</accession>
<name>A0A418YCY0_9GAMM</name>
<dbReference type="CDD" id="cd24050">
    <property type="entry name" value="ASKHA_NBD_ANMK"/>
    <property type="match status" value="1"/>
</dbReference>
<protein>
    <recommendedName>
        <fullName evidence="1">Anhydro-N-acetylmuramic acid kinase</fullName>
        <ecNumber evidence="1">2.7.1.170</ecNumber>
    </recommendedName>
    <alternativeName>
        <fullName evidence="1">AnhMurNAc kinase</fullName>
    </alternativeName>
</protein>
<comment type="pathway">
    <text evidence="1">Cell wall biogenesis; peptidoglycan recycling.</text>
</comment>
<evidence type="ECO:0000256" key="1">
    <source>
        <dbReference type="HAMAP-Rule" id="MF_01270"/>
    </source>
</evidence>
<comment type="similarity">
    <text evidence="1">Belongs to the anhydro-N-acetylmuramic acid kinase family.</text>
</comment>
<dbReference type="EC" id="2.7.1.170" evidence="1"/>
<sequence>MSGTSLDGLDIAIVHADSMRSHYCTTVPMPGDLKCAIEAIYLGQATNLRQIGELDHRIALHYAQAINQTLKAAQVSADNVSAIGSHGQTVYHQPEGPWPFTMQLGDANIVAARTGIPVAADFRRMDMAVGGQGAPLVPAFHQAMFAGCQHRAIINIGGIANITVLKPQQATLGYDTGPGNMLMNEWIEKQKGIQYDESGNWAASGRPCEPLVQELLLHRYFAANPPKSTGRELFNLTWLTPYLDQYPQLSPADIQASLLELTSRSITLSLEQQQIEAAYLCGGGCHNHALVRRLKAHNPKVSIATTQALGIDPDYVEAIAFAWLAKQRVGQEAANLPVVTGANSAVILGGLYRASANSTRK</sequence>
<dbReference type="Pfam" id="PF03702">
    <property type="entry name" value="AnmK"/>
    <property type="match status" value="1"/>
</dbReference>
<dbReference type="GO" id="GO:0005524">
    <property type="term" value="F:ATP binding"/>
    <property type="evidence" value="ECO:0007669"/>
    <property type="project" value="UniProtKB-UniRule"/>
</dbReference>
<dbReference type="UniPathway" id="UPA00544"/>
<dbReference type="GO" id="GO:0009254">
    <property type="term" value="P:peptidoglycan turnover"/>
    <property type="evidence" value="ECO:0007669"/>
    <property type="project" value="UniProtKB-UniRule"/>
</dbReference>
<dbReference type="UniPathway" id="UPA00343"/>
<dbReference type="EMBL" id="QZCH01000018">
    <property type="protein sequence ID" value="RJG42373.1"/>
    <property type="molecule type" value="Genomic_DNA"/>
</dbReference>
<keyword evidence="3" id="KW-1185">Reference proteome</keyword>
<dbReference type="OrthoDB" id="9763949at2"/>
<comment type="caution">
    <text evidence="2">The sequence shown here is derived from an EMBL/GenBank/DDBJ whole genome shotgun (WGS) entry which is preliminary data.</text>
</comment>
<dbReference type="Gene3D" id="3.30.420.40">
    <property type="match status" value="2"/>
</dbReference>
<dbReference type="GO" id="GO:0016301">
    <property type="term" value="F:kinase activity"/>
    <property type="evidence" value="ECO:0007669"/>
    <property type="project" value="UniProtKB-KW"/>
</dbReference>
<dbReference type="GO" id="GO:0016773">
    <property type="term" value="F:phosphotransferase activity, alcohol group as acceptor"/>
    <property type="evidence" value="ECO:0007669"/>
    <property type="project" value="UniProtKB-UniRule"/>
</dbReference>
<organism evidence="2 3">
    <name type="scientific">Motilimonas pumila</name>
    <dbReference type="NCBI Taxonomy" id="2303987"/>
    <lineage>
        <taxon>Bacteria</taxon>
        <taxon>Pseudomonadati</taxon>
        <taxon>Pseudomonadota</taxon>
        <taxon>Gammaproteobacteria</taxon>
        <taxon>Alteromonadales</taxon>
        <taxon>Alteromonadales genera incertae sedis</taxon>
        <taxon>Motilimonas</taxon>
    </lineage>
</organism>
<keyword evidence="1" id="KW-0547">Nucleotide-binding</keyword>
<dbReference type="SUPFAM" id="SSF53067">
    <property type="entry name" value="Actin-like ATPase domain"/>
    <property type="match status" value="1"/>
</dbReference>
<comment type="pathway">
    <text evidence="1">Amino-sugar metabolism; 1,6-anhydro-N-acetylmuramate degradation.</text>
</comment>
<dbReference type="NCBIfam" id="NF007139">
    <property type="entry name" value="PRK09585.1-3"/>
    <property type="match status" value="1"/>
</dbReference>
<dbReference type="Proteomes" id="UP000283255">
    <property type="component" value="Unassembled WGS sequence"/>
</dbReference>
<dbReference type="GO" id="GO:0097175">
    <property type="term" value="P:1,6-anhydro-N-acetyl-beta-muramic acid catabolic process"/>
    <property type="evidence" value="ECO:0007669"/>
    <property type="project" value="UniProtKB-UniRule"/>
</dbReference>
<proteinExistence type="inferred from homology"/>
<comment type="function">
    <text evidence="1">Catalyzes the specific phosphorylation of 1,6-anhydro-N-acetylmuramic acid (anhMurNAc) with the simultaneous cleavage of the 1,6-anhydro ring, generating MurNAc-6-P. Is required for the utilization of anhMurNAc either imported from the medium or derived from its own cell wall murein, and thus plays a role in cell wall recycling.</text>
</comment>
<dbReference type="InterPro" id="IPR005338">
    <property type="entry name" value="Anhydro_N_Ac-Mur_kinase"/>
</dbReference>
<reference evidence="2 3" key="2">
    <citation type="submission" date="2019-01" db="EMBL/GenBank/DDBJ databases">
        <title>Motilimonas pumilus sp. nov., isolated from the gut of sea cucumber (Apostichopus japonicus).</title>
        <authorList>
            <person name="Wang F.-Q."/>
            <person name="Ren L.-H."/>
            <person name="Lin Y.-W."/>
            <person name="Sun G.-H."/>
            <person name="Du Z.-J."/>
            <person name="Zhao J.-X."/>
            <person name="Liu X.-J."/>
            <person name="Liu L.-J."/>
        </authorList>
    </citation>
    <scope>NUCLEOTIDE SEQUENCE [LARGE SCALE GENOMIC DNA]</scope>
    <source>
        <strain evidence="2 3">PLHSC7-2</strain>
    </source>
</reference>
<gene>
    <name evidence="1" type="primary">anmK</name>
    <name evidence="2" type="ORF">D1Z90_13930</name>
</gene>
<dbReference type="HAMAP" id="MF_01270">
    <property type="entry name" value="AnhMurNAc_kinase"/>
    <property type="match status" value="1"/>
</dbReference>
<feature type="binding site" evidence="1">
    <location>
        <begin position="3"/>
        <end position="10"/>
    </location>
    <ligand>
        <name>ATP</name>
        <dbReference type="ChEBI" id="CHEBI:30616"/>
    </ligand>
</feature>
<comment type="catalytic activity">
    <reaction evidence="1">
        <text>1,6-anhydro-N-acetyl-beta-muramate + ATP + H2O = N-acetyl-D-muramate 6-phosphate + ADP + H(+)</text>
        <dbReference type="Rhea" id="RHEA:24952"/>
        <dbReference type="ChEBI" id="CHEBI:15377"/>
        <dbReference type="ChEBI" id="CHEBI:15378"/>
        <dbReference type="ChEBI" id="CHEBI:30616"/>
        <dbReference type="ChEBI" id="CHEBI:58690"/>
        <dbReference type="ChEBI" id="CHEBI:58722"/>
        <dbReference type="ChEBI" id="CHEBI:456216"/>
        <dbReference type="EC" id="2.7.1.170"/>
    </reaction>
</comment>
<dbReference type="GO" id="GO:0006040">
    <property type="term" value="P:amino sugar metabolic process"/>
    <property type="evidence" value="ECO:0007669"/>
    <property type="project" value="InterPro"/>
</dbReference>
<keyword evidence="1 2" id="KW-0418">Kinase</keyword>
<keyword evidence="1 2" id="KW-0808">Transferase</keyword>
<dbReference type="InterPro" id="IPR043129">
    <property type="entry name" value="ATPase_NBD"/>
</dbReference>
<dbReference type="AlphaFoldDB" id="A0A418YCY0"/>
<dbReference type="PANTHER" id="PTHR30605:SF0">
    <property type="entry name" value="ANHYDRO-N-ACETYLMURAMIC ACID KINASE"/>
    <property type="match status" value="1"/>
</dbReference>
<reference evidence="2 3" key="1">
    <citation type="submission" date="2018-09" db="EMBL/GenBank/DDBJ databases">
        <authorList>
            <person name="Wang F."/>
        </authorList>
    </citation>
    <scope>NUCLEOTIDE SEQUENCE [LARGE SCALE GENOMIC DNA]</scope>
    <source>
        <strain evidence="2 3">PLHSC7-2</strain>
    </source>
</reference>
<evidence type="ECO:0000313" key="3">
    <source>
        <dbReference type="Proteomes" id="UP000283255"/>
    </source>
</evidence>
<keyword evidence="1" id="KW-0067">ATP-binding</keyword>
<evidence type="ECO:0000313" key="2">
    <source>
        <dbReference type="EMBL" id="RJG42373.1"/>
    </source>
</evidence>
<dbReference type="PANTHER" id="PTHR30605">
    <property type="entry name" value="ANHYDRO-N-ACETYLMURAMIC ACID KINASE"/>
    <property type="match status" value="1"/>
</dbReference>
<keyword evidence="1" id="KW-0119">Carbohydrate metabolism</keyword>